<dbReference type="RefSeq" id="WP_014785884.1">
    <property type="nucleotide sequence ID" value="NC_018014.1"/>
</dbReference>
<feature type="domain" description="ABC3 transporter permease C-terminal" evidence="8">
    <location>
        <begin position="358"/>
        <end position="473"/>
    </location>
</feature>
<comment type="similarity">
    <text evidence="6">Belongs to the ABC-4 integral membrane protein family.</text>
</comment>
<feature type="transmembrane region" description="Helical" evidence="7">
    <location>
        <begin position="93"/>
        <end position="115"/>
    </location>
</feature>
<evidence type="ECO:0000313" key="11">
    <source>
        <dbReference type="EMBL" id="AFL88657.1"/>
    </source>
</evidence>
<feature type="transmembrane region" description="Helical" evidence="7">
    <location>
        <begin position="408"/>
        <end position="430"/>
    </location>
</feature>
<evidence type="ECO:0000259" key="9">
    <source>
        <dbReference type="Pfam" id="PF12704"/>
    </source>
</evidence>
<dbReference type="KEGG" id="trs:Terro_2032"/>
<feature type="transmembrane region" description="Helical" evidence="7">
    <location>
        <begin position="354"/>
        <end position="376"/>
    </location>
</feature>
<dbReference type="STRING" id="926566.Terro_2032"/>
<feature type="domain" description="ABC3 transporter permease C-terminal" evidence="8">
    <location>
        <begin position="759"/>
        <end position="872"/>
    </location>
</feature>
<evidence type="ECO:0000259" key="8">
    <source>
        <dbReference type="Pfam" id="PF02687"/>
    </source>
</evidence>
<keyword evidence="4 7" id="KW-1133">Transmembrane helix</keyword>
<comment type="subcellular location">
    <subcellularLocation>
        <location evidence="1">Cell membrane</location>
        <topology evidence="1">Multi-pass membrane protein</topology>
    </subcellularLocation>
</comment>
<dbReference type="Pfam" id="PF12704">
    <property type="entry name" value="MacB_PCD"/>
    <property type="match status" value="2"/>
</dbReference>
<dbReference type="InterPro" id="IPR017800">
    <property type="entry name" value="ADOP"/>
</dbReference>
<organism evidence="11 12">
    <name type="scientific">Terriglobus roseus (strain DSM 18391 / NRRL B-41598 / KBS 63)</name>
    <dbReference type="NCBI Taxonomy" id="926566"/>
    <lineage>
        <taxon>Bacteria</taxon>
        <taxon>Pseudomonadati</taxon>
        <taxon>Acidobacteriota</taxon>
        <taxon>Terriglobia</taxon>
        <taxon>Terriglobales</taxon>
        <taxon>Acidobacteriaceae</taxon>
        <taxon>Terriglobus</taxon>
    </lineage>
</organism>
<dbReference type="EMBL" id="CP003379">
    <property type="protein sequence ID" value="AFL88315.1"/>
    <property type="molecule type" value="Genomic_DNA"/>
</dbReference>
<evidence type="ECO:0000256" key="4">
    <source>
        <dbReference type="ARBA" id="ARBA00022989"/>
    </source>
</evidence>
<evidence type="ECO:0000256" key="7">
    <source>
        <dbReference type="SAM" id="Phobius"/>
    </source>
</evidence>
<feature type="transmembrane region" description="Helical" evidence="7">
    <location>
        <begin position="842"/>
        <end position="862"/>
    </location>
</feature>
<dbReference type="KEGG" id="trs:Terro_2399"/>
<evidence type="ECO:0000313" key="10">
    <source>
        <dbReference type="EMBL" id="AFL88315.1"/>
    </source>
</evidence>
<keyword evidence="2" id="KW-1003">Cell membrane</keyword>
<sequence>MIAARLSRLRFFFRKRPSTEVEEEIRAHLAESMANKMGAGMSLVEARRLALIEFGGIESAREQVYRQHPRAWLDTLRQDLRFAARSLKRDRGFTTIAVLILALGMGANIAVFSLVNTILLRPLPFRNPGQVVWLQPAEAGGGLSGATYSSDAYEDLRDRNQSFSGVTGYFAFSAPNNLKLTGSGIPTPITGIGVIPNLLDVLQVPPQLGRGFRMEDGRKGASPVVMLSHAFWMTHFHGDRDVVDQAISVDGKPATIIGVLPAAFDFGATFSPGTRVDVLSPFSLDEGRDWGNIVTLIARLKPGVTTRQAEAESATLFPQLYWSKKQADSKGGYKAVAAVPMKEHVAGPLRRSLYVLWSAVAMILLIVCVNLSNLLLGRAATRSKEFALRFALGASRQRIIRQLLTESLLLSFAGAAIGIALAAVVTQWLAHQGSLALPLISELRIDMPTLLWTVLLGIGATLLFGVVPSLRITADANLQATLKDSGPGASEGRKHEGLRNALIISEVALACVLVVGAGLLLRSFLKVMEIDLGFQPSHAATISVEMPDLKTGKAGPYYRNLLQQVSAIPGIQSAGIADNLPLARNRTWGAPGIKGVHYGPNERMPTFVYMITPGYMEAMAMHLRGRDFSWQDDDASEPVIILNERAARMLFPSGDALDHMVDMSGKERRIVGVVPDVHETDVEASSAWQVYFPVSQLSDMSGVELVVRSNLSAATLQPTLLKLLRRTNPAQGAVDVRPMQALVDHSTSPRRFFAWLVGLFAASGVVLACLGIYGVISYSVTRQTQEIGIRMALGASPASVLRSVLQRTLRLAGIGIAVGTVAAILVAKGIAAMLYGTEATDPMTFAAMLVSLLVVSLAAGYFPARRAAHINPLVALRTQ</sequence>
<evidence type="ECO:0000313" key="12">
    <source>
        <dbReference type="Proteomes" id="UP000006056"/>
    </source>
</evidence>
<dbReference type="Proteomes" id="UP000006056">
    <property type="component" value="Chromosome"/>
</dbReference>
<keyword evidence="5 7" id="KW-0472">Membrane</keyword>
<dbReference type="PANTHER" id="PTHR30572:SF4">
    <property type="entry name" value="ABC TRANSPORTER PERMEASE YTRF"/>
    <property type="match status" value="1"/>
</dbReference>
<evidence type="ECO:0000256" key="6">
    <source>
        <dbReference type="ARBA" id="ARBA00038076"/>
    </source>
</evidence>
<dbReference type="NCBIfam" id="NF038403">
    <property type="entry name" value="perm_prefix_1"/>
    <property type="match status" value="1"/>
</dbReference>
<dbReference type="EMBL" id="CP003379">
    <property type="protein sequence ID" value="AFL88657.1"/>
    <property type="molecule type" value="Genomic_DNA"/>
</dbReference>
<dbReference type="GO" id="GO:0005886">
    <property type="term" value="C:plasma membrane"/>
    <property type="evidence" value="ECO:0007669"/>
    <property type="project" value="UniProtKB-SubCell"/>
</dbReference>
<evidence type="ECO:0000256" key="2">
    <source>
        <dbReference type="ARBA" id="ARBA00022475"/>
    </source>
</evidence>
<dbReference type="HOGENOM" id="CLU_009433_1_0_0"/>
<dbReference type="InterPro" id="IPR003838">
    <property type="entry name" value="ABC3_permease_C"/>
</dbReference>
<dbReference type="Pfam" id="PF02687">
    <property type="entry name" value="FtsX"/>
    <property type="match status" value="2"/>
</dbReference>
<accession>I3ZHD9</accession>
<gene>
    <name evidence="10" type="ordered locus">Terro_2032</name>
    <name evidence="11" type="ordered locus">Terro_2399</name>
</gene>
<keyword evidence="12" id="KW-1185">Reference proteome</keyword>
<evidence type="ECO:0000256" key="1">
    <source>
        <dbReference type="ARBA" id="ARBA00004651"/>
    </source>
</evidence>
<feature type="transmembrane region" description="Helical" evidence="7">
    <location>
        <begin position="450"/>
        <end position="470"/>
    </location>
</feature>
<dbReference type="OrthoDB" id="127482at2"/>
<feature type="domain" description="MacB-like periplasmic core" evidence="9">
    <location>
        <begin position="579"/>
        <end position="711"/>
    </location>
</feature>
<evidence type="ECO:0000256" key="3">
    <source>
        <dbReference type="ARBA" id="ARBA00022692"/>
    </source>
</evidence>
<dbReference type="eggNOG" id="COG0577">
    <property type="taxonomic scope" value="Bacteria"/>
</dbReference>
<proteinExistence type="inferred from homology"/>
<feature type="domain" description="MacB-like periplasmic core" evidence="9">
    <location>
        <begin position="94"/>
        <end position="312"/>
    </location>
</feature>
<keyword evidence="3 7" id="KW-0812">Transmembrane</keyword>
<feature type="transmembrane region" description="Helical" evidence="7">
    <location>
        <begin position="501"/>
        <end position="521"/>
    </location>
</feature>
<dbReference type="GO" id="GO:0022857">
    <property type="term" value="F:transmembrane transporter activity"/>
    <property type="evidence" value="ECO:0007669"/>
    <property type="project" value="TreeGrafter"/>
</dbReference>
<dbReference type="InterPro" id="IPR050250">
    <property type="entry name" value="Macrolide_Exporter_MacB"/>
</dbReference>
<reference evidence="11 12" key="1">
    <citation type="submission" date="2012-06" db="EMBL/GenBank/DDBJ databases">
        <title>Complete genome of Terriglobus roseus DSM 18391.</title>
        <authorList>
            <consortium name="US DOE Joint Genome Institute (JGI-PGF)"/>
            <person name="Lucas S."/>
            <person name="Copeland A."/>
            <person name="Lapidus A."/>
            <person name="Glavina del Rio T."/>
            <person name="Dalin E."/>
            <person name="Tice H."/>
            <person name="Bruce D."/>
            <person name="Goodwin L."/>
            <person name="Pitluck S."/>
            <person name="Peters L."/>
            <person name="Mikhailova N."/>
            <person name="Munk A.C.C."/>
            <person name="Kyrpides N."/>
            <person name="Mavromatis K."/>
            <person name="Ivanova N."/>
            <person name="Brettin T."/>
            <person name="Detter J.C."/>
            <person name="Han C."/>
            <person name="Larimer F."/>
            <person name="Land M."/>
            <person name="Hauser L."/>
            <person name="Markowitz V."/>
            <person name="Cheng J.-F."/>
            <person name="Hugenholtz P."/>
            <person name="Woyke T."/>
            <person name="Wu D."/>
            <person name="Brambilla E."/>
            <person name="Klenk H.-P."/>
            <person name="Eisen J.A."/>
        </authorList>
    </citation>
    <scope>NUCLEOTIDE SEQUENCE [LARGE SCALE GENOMIC DNA]</scope>
    <source>
        <strain evidence="11">DSM 18391</strain>
        <strain evidence="12">DSM 18391 / NRRL B-41598 / KBS 63</strain>
    </source>
</reference>
<feature type="transmembrane region" description="Helical" evidence="7">
    <location>
        <begin position="752"/>
        <end position="776"/>
    </location>
</feature>
<dbReference type="InterPro" id="IPR047928">
    <property type="entry name" value="Perm_prefix_1"/>
</dbReference>
<dbReference type="PANTHER" id="PTHR30572">
    <property type="entry name" value="MEMBRANE COMPONENT OF TRANSPORTER-RELATED"/>
    <property type="match status" value="1"/>
</dbReference>
<evidence type="ECO:0000256" key="5">
    <source>
        <dbReference type="ARBA" id="ARBA00023136"/>
    </source>
</evidence>
<feature type="transmembrane region" description="Helical" evidence="7">
    <location>
        <begin position="811"/>
        <end position="836"/>
    </location>
</feature>
<dbReference type="NCBIfam" id="TIGR03434">
    <property type="entry name" value="ADOP"/>
    <property type="match status" value="1"/>
</dbReference>
<dbReference type="InterPro" id="IPR025857">
    <property type="entry name" value="MacB_PCD"/>
</dbReference>
<dbReference type="AlphaFoldDB" id="I3ZHD9"/>
<name>I3ZHD9_TERRK</name>
<protein>
    <submittedName>
        <fullName evidence="11">Acidobacterial duplicated orphan permease</fullName>
    </submittedName>
</protein>